<dbReference type="Proteomes" id="UP000887458">
    <property type="component" value="Unassembled WGS sequence"/>
</dbReference>
<evidence type="ECO:0000313" key="2">
    <source>
        <dbReference type="Proteomes" id="UP000887458"/>
    </source>
</evidence>
<comment type="caution">
    <text evidence="1">The sequence shown here is derived from an EMBL/GenBank/DDBJ whole genome shotgun (WGS) entry which is preliminary data.</text>
</comment>
<gene>
    <name evidence="1" type="ORF">DERP_008176</name>
</gene>
<evidence type="ECO:0000313" key="1">
    <source>
        <dbReference type="EMBL" id="KAH9422912.1"/>
    </source>
</evidence>
<name>A0ABQ8JKE0_DERPT</name>
<proteinExistence type="predicted"/>
<sequence length="59" mass="6770">MSFEILRFEEIVMGGKEVINKKVNFNAHPSGGWGVFTPEMWNIPEIVFVHAQTAGRKMY</sequence>
<reference evidence="1 2" key="2">
    <citation type="journal article" date="2022" name="Mol. Biol. Evol.">
        <title>Comparative Genomics Reveals Insights into the Divergent Evolution of Astigmatic Mites and Household Pest Adaptations.</title>
        <authorList>
            <person name="Xiong Q."/>
            <person name="Wan A.T."/>
            <person name="Liu X."/>
            <person name="Fung C.S."/>
            <person name="Xiao X."/>
            <person name="Malainual N."/>
            <person name="Hou J."/>
            <person name="Wang L."/>
            <person name="Wang M."/>
            <person name="Yang K.Y."/>
            <person name="Cui Y."/>
            <person name="Leung E.L."/>
            <person name="Nong W."/>
            <person name="Shin S.K."/>
            <person name="Au S.W."/>
            <person name="Jeong K.Y."/>
            <person name="Chew F.T."/>
            <person name="Hui J.H."/>
            <person name="Leung T.F."/>
            <person name="Tungtrongchitr A."/>
            <person name="Zhong N."/>
            <person name="Liu Z."/>
            <person name="Tsui S.K."/>
        </authorList>
    </citation>
    <scope>NUCLEOTIDE SEQUENCE [LARGE SCALE GENOMIC DNA]</scope>
    <source>
        <strain evidence="1">Derp</strain>
    </source>
</reference>
<dbReference type="EMBL" id="NJHN03000035">
    <property type="protein sequence ID" value="KAH9422912.1"/>
    <property type="molecule type" value="Genomic_DNA"/>
</dbReference>
<protein>
    <submittedName>
        <fullName evidence="1">Uncharacterized protein</fullName>
    </submittedName>
</protein>
<reference evidence="1 2" key="1">
    <citation type="journal article" date="2018" name="J. Allergy Clin. Immunol.">
        <title>High-quality assembly of Dermatophagoides pteronyssinus genome and transcriptome reveals a wide range of novel allergens.</title>
        <authorList>
            <person name="Liu X.Y."/>
            <person name="Yang K.Y."/>
            <person name="Wang M.Q."/>
            <person name="Kwok J.S."/>
            <person name="Zeng X."/>
            <person name="Yang Z."/>
            <person name="Xiao X.J."/>
            <person name="Lau C.P."/>
            <person name="Li Y."/>
            <person name="Huang Z.M."/>
            <person name="Ba J.G."/>
            <person name="Yim A.K."/>
            <person name="Ouyang C.Y."/>
            <person name="Ngai S.M."/>
            <person name="Chan T.F."/>
            <person name="Leung E.L."/>
            <person name="Liu L."/>
            <person name="Liu Z.G."/>
            <person name="Tsui S.K."/>
        </authorList>
    </citation>
    <scope>NUCLEOTIDE SEQUENCE [LARGE SCALE GENOMIC DNA]</scope>
    <source>
        <strain evidence="1">Derp</strain>
    </source>
</reference>
<keyword evidence="2" id="KW-1185">Reference proteome</keyword>
<accession>A0ABQ8JKE0</accession>
<organism evidence="1 2">
    <name type="scientific">Dermatophagoides pteronyssinus</name>
    <name type="common">European house dust mite</name>
    <dbReference type="NCBI Taxonomy" id="6956"/>
    <lineage>
        <taxon>Eukaryota</taxon>
        <taxon>Metazoa</taxon>
        <taxon>Ecdysozoa</taxon>
        <taxon>Arthropoda</taxon>
        <taxon>Chelicerata</taxon>
        <taxon>Arachnida</taxon>
        <taxon>Acari</taxon>
        <taxon>Acariformes</taxon>
        <taxon>Sarcoptiformes</taxon>
        <taxon>Astigmata</taxon>
        <taxon>Psoroptidia</taxon>
        <taxon>Analgoidea</taxon>
        <taxon>Pyroglyphidae</taxon>
        <taxon>Dermatophagoidinae</taxon>
        <taxon>Dermatophagoides</taxon>
    </lineage>
</organism>